<proteinExistence type="predicted"/>
<sequence length="283" mass="30766">MRVAFWGVRGSIPTPGPETNRYGGNTSCVEVRTKSDELIIIDMGTGAVPLGKRLMAGAFGKGQGRATLLLSHSHWDHIQGFPFFAPVFVPGNELTMYGNAKSPSMLEGILEGQMNPHFSPLYTIKNLGASIDFRTVVQGESFALGEVQMRAQPNPHGGTTALAFRLEEDGKSFVYASDVGYSDDASMAAAVAFYRGADVLLHDCTYSPEDQTTRRNRGFSSYVEAARVAVEAKVGHLVMFHYDQDYSDEIVDELAKACRRELDTRGGRDIELSAAAEGSVVEL</sequence>
<dbReference type="HOGENOM" id="CLU_031317_1_0_7"/>
<evidence type="ECO:0000313" key="3">
    <source>
        <dbReference type="Proteomes" id="UP000001880"/>
    </source>
</evidence>
<dbReference type="SMART" id="SM00849">
    <property type="entry name" value="Lactamase_B"/>
    <property type="match status" value="1"/>
</dbReference>
<accession>D0LL05</accession>
<dbReference type="Gene3D" id="3.60.15.10">
    <property type="entry name" value="Ribonuclease Z/Hydroxyacylglutathione hydrolase-like"/>
    <property type="match status" value="1"/>
</dbReference>
<keyword evidence="3" id="KW-1185">Reference proteome</keyword>
<gene>
    <name evidence="2" type="ordered locus">Hoch_4228</name>
</gene>
<protein>
    <submittedName>
        <fullName evidence="2">Beta-lactamase domain protein</fullName>
    </submittedName>
</protein>
<dbReference type="EMBL" id="CP001804">
    <property type="protein sequence ID" value="ACY16725.1"/>
    <property type="molecule type" value="Genomic_DNA"/>
</dbReference>
<dbReference type="STRING" id="502025.Hoch_4228"/>
<dbReference type="Proteomes" id="UP000001880">
    <property type="component" value="Chromosome"/>
</dbReference>
<evidence type="ECO:0000313" key="2">
    <source>
        <dbReference type="EMBL" id="ACY16725.1"/>
    </source>
</evidence>
<dbReference type="eggNOG" id="COG1235">
    <property type="taxonomic scope" value="Bacteria"/>
</dbReference>
<organism evidence="2 3">
    <name type="scientific">Haliangium ochraceum (strain DSM 14365 / JCM 11303 / SMP-2)</name>
    <dbReference type="NCBI Taxonomy" id="502025"/>
    <lineage>
        <taxon>Bacteria</taxon>
        <taxon>Pseudomonadati</taxon>
        <taxon>Myxococcota</taxon>
        <taxon>Polyangia</taxon>
        <taxon>Haliangiales</taxon>
        <taxon>Kofleriaceae</taxon>
        <taxon>Haliangium</taxon>
    </lineage>
</organism>
<name>D0LL05_HALO1</name>
<dbReference type="InterPro" id="IPR001279">
    <property type="entry name" value="Metallo-B-lactamas"/>
</dbReference>
<feature type="domain" description="Metallo-beta-lactamase" evidence="1">
    <location>
        <begin position="25"/>
        <end position="236"/>
    </location>
</feature>
<dbReference type="RefSeq" id="WP_012829323.1">
    <property type="nucleotide sequence ID" value="NC_013440.1"/>
</dbReference>
<dbReference type="AlphaFoldDB" id="D0LL05"/>
<dbReference type="PANTHER" id="PTHR42663:SF4">
    <property type="entry name" value="SLL1036 PROTEIN"/>
    <property type="match status" value="1"/>
</dbReference>
<dbReference type="CDD" id="cd07715">
    <property type="entry name" value="TaR3-like_MBL-fold"/>
    <property type="match status" value="1"/>
</dbReference>
<dbReference type="PANTHER" id="PTHR42663">
    <property type="entry name" value="HYDROLASE C777.06C-RELATED-RELATED"/>
    <property type="match status" value="1"/>
</dbReference>
<dbReference type="InterPro" id="IPR036866">
    <property type="entry name" value="RibonucZ/Hydroxyglut_hydro"/>
</dbReference>
<dbReference type="KEGG" id="hoh:Hoch_4228"/>
<dbReference type="SUPFAM" id="SSF56281">
    <property type="entry name" value="Metallo-hydrolase/oxidoreductase"/>
    <property type="match status" value="1"/>
</dbReference>
<evidence type="ECO:0000259" key="1">
    <source>
        <dbReference type="SMART" id="SM00849"/>
    </source>
</evidence>
<reference evidence="2 3" key="1">
    <citation type="journal article" date="2010" name="Stand. Genomic Sci.">
        <title>Complete genome sequence of Haliangium ochraceum type strain (SMP-2).</title>
        <authorList>
            <consortium name="US DOE Joint Genome Institute (JGI-PGF)"/>
            <person name="Ivanova N."/>
            <person name="Daum C."/>
            <person name="Lang E."/>
            <person name="Abt B."/>
            <person name="Kopitz M."/>
            <person name="Saunders E."/>
            <person name="Lapidus A."/>
            <person name="Lucas S."/>
            <person name="Glavina Del Rio T."/>
            <person name="Nolan M."/>
            <person name="Tice H."/>
            <person name="Copeland A."/>
            <person name="Cheng J.F."/>
            <person name="Chen F."/>
            <person name="Bruce D."/>
            <person name="Goodwin L."/>
            <person name="Pitluck S."/>
            <person name="Mavromatis K."/>
            <person name="Pati A."/>
            <person name="Mikhailova N."/>
            <person name="Chen A."/>
            <person name="Palaniappan K."/>
            <person name="Land M."/>
            <person name="Hauser L."/>
            <person name="Chang Y.J."/>
            <person name="Jeffries C.D."/>
            <person name="Detter J.C."/>
            <person name="Brettin T."/>
            <person name="Rohde M."/>
            <person name="Goker M."/>
            <person name="Bristow J."/>
            <person name="Markowitz V."/>
            <person name="Eisen J.A."/>
            <person name="Hugenholtz P."/>
            <person name="Kyrpides N.C."/>
            <person name="Klenk H.P."/>
        </authorList>
    </citation>
    <scope>NUCLEOTIDE SEQUENCE [LARGE SCALE GENOMIC DNA]</scope>
    <source>
        <strain evidence="3">DSM 14365 / CIP 107738 / JCM 11303 / AJ 13395 / SMP-2</strain>
    </source>
</reference>
<dbReference type="Pfam" id="PF12706">
    <property type="entry name" value="Lactamase_B_2"/>
    <property type="match status" value="1"/>
</dbReference>